<keyword evidence="1" id="KW-1133">Transmembrane helix</keyword>
<evidence type="ECO:0000256" key="1">
    <source>
        <dbReference type="SAM" id="Phobius"/>
    </source>
</evidence>
<sequence length="168" mass="19224">RLTLAPPVHVKFSNMLKSVTAFLMKVASLNCYNHDKNRKGKMIQPPPLDASDDDDEDSLYMAMMDTVVRRLACMIEMCLLDFWALLLSMAPLRALPLLIALSLRFCRRLSTLLEYSQYSRLPQGFCLMSVALLRVLPLLTPFLLRFFLHQTRLLTYPAELPYPVDGAE</sequence>
<dbReference type="Proteomes" id="UP001189429">
    <property type="component" value="Unassembled WGS sequence"/>
</dbReference>
<reference evidence="2" key="1">
    <citation type="submission" date="2023-10" db="EMBL/GenBank/DDBJ databases">
        <authorList>
            <person name="Chen Y."/>
            <person name="Shah S."/>
            <person name="Dougan E. K."/>
            <person name="Thang M."/>
            <person name="Chan C."/>
        </authorList>
    </citation>
    <scope>NUCLEOTIDE SEQUENCE [LARGE SCALE GENOMIC DNA]</scope>
</reference>
<protein>
    <submittedName>
        <fullName evidence="2">Uncharacterized protein</fullName>
    </submittedName>
</protein>
<accession>A0ABN9T230</accession>
<feature type="non-terminal residue" evidence="2">
    <location>
        <position position="168"/>
    </location>
</feature>
<keyword evidence="1" id="KW-0812">Transmembrane</keyword>
<name>A0ABN9T230_9DINO</name>
<organism evidence="2 3">
    <name type="scientific">Prorocentrum cordatum</name>
    <dbReference type="NCBI Taxonomy" id="2364126"/>
    <lineage>
        <taxon>Eukaryota</taxon>
        <taxon>Sar</taxon>
        <taxon>Alveolata</taxon>
        <taxon>Dinophyceae</taxon>
        <taxon>Prorocentrales</taxon>
        <taxon>Prorocentraceae</taxon>
        <taxon>Prorocentrum</taxon>
    </lineage>
</organism>
<evidence type="ECO:0000313" key="3">
    <source>
        <dbReference type="Proteomes" id="UP001189429"/>
    </source>
</evidence>
<feature type="non-terminal residue" evidence="2">
    <location>
        <position position="1"/>
    </location>
</feature>
<feature type="transmembrane region" description="Helical" evidence="1">
    <location>
        <begin position="121"/>
        <end position="144"/>
    </location>
</feature>
<gene>
    <name evidence="2" type="ORF">PCOR1329_LOCUS34663</name>
</gene>
<comment type="caution">
    <text evidence="2">The sequence shown here is derived from an EMBL/GenBank/DDBJ whole genome shotgun (WGS) entry which is preliminary data.</text>
</comment>
<keyword evidence="1" id="KW-0472">Membrane</keyword>
<feature type="transmembrane region" description="Helical" evidence="1">
    <location>
        <begin position="79"/>
        <end position="101"/>
    </location>
</feature>
<dbReference type="EMBL" id="CAUYUJ010014249">
    <property type="protein sequence ID" value="CAK0838805.1"/>
    <property type="molecule type" value="Genomic_DNA"/>
</dbReference>
<keyword evidence="3" id="KW-1185">Reference proteome</keyword>
<proteinExistence type="predicted"/>
<evidence type="ECO:0000313" key="2">
    <source>
        <dbReference type="EMBL" id="CAK0838805.1"/>
    </source>
</evidence>